<sequence length="321" mass="37027">MAWTHITMDFIEGLPKSSNKEVIWVIVDRFTKYAHFIALSHPFTSEDILELFKTHFYKFHGLPLVIASDRDRIFTSNLWKDIFAATGVKLHFSGAYHPQTDGQSERVNQCLEAYLRCLTYARPTKWYSLLPQAEWWYNTNFHTSLNMTPYEALYGQKPALLEESLLPASMLEGVRNRNQEKAVLMDTVKASLAKAQARMKYYADLHRSERTLDVGDMAYLKFQLYRHNSLGLHNSLKLHSRYYGPFRVLERIGQVAYKLLLPPISQIHPVFHISQLKKHLGPTAVPEQGLPLIDQHGNILTAPAAVLERRLIPRNNEPVVQ</sequence>
<feature type="domain" description="Integrase catalytic" evidence="1">
    <location>
        <begin position="1"/>
        <end position="157"/>
    </location>
</feature>
<dbReference type="PANTHER" id="PTHR45835">
    <property type="entry name" value="YALI0A06105P"/>
    <property type="match status" value="1"/>
</dbReference>
<dbReference type="InterPro" id="IPR001584">
    <property type="entry name" value="Integrase_cat-core"/>
</dbReference>
<reference evidence="2" key="1">
    <citation type="submission" date="2015-04" db="UniProtKB">
        <authorList>
            <consortium name="EnsemblPlants"/>
        </authorList>
    </citation>
    <scope>IDENTIFICATION</scope>
</reference>
<dbReference type="SUPFAM" id="SSF53098">
    <property type="entry name" value="Ribonuclease H-like"/>
    <property type="match status" value="1"/>
</dbReference>
<dbReference type="PANTHER" id="PTHR45835:SF104">
    <property type="entry name" value="PROTEIN NYNRIN-LIKE"/>
    <property type="match status" value="1"/>
</dbReference>
<dbReference type="Gramene" id="OMERI02G13070.1">
    <property type="protein sequence ID" value="OMERI02G13070.1"/>
    <property type="gene ID" value="OMERI02G13070"/>
</dbReference>
<dbReference type="STRING" id="40149.A0A0E0CJ49"/>
<dbReference type="InterPro" id="IPR056924">
    <property type="entry name" value="SH3_Tf2-1"/>
</dbReference>
<accession>A0A0E0CJ49</accession>
<evidence type="ECO:0000313" key="2">
    <source>
        <dbReference type="EnsemblPlants" id="OMERI02G13070.1"/>
    </source>
</evidence>
<protein>
    <recommendedName>
        <fullName evidence="1">Integrase catalytic domain-containing protein</fullName>
    </recommendedName>
</protein>
<dbReference type="Gene3D" id="3.30.420.10">
    <property type="entry name" value="Ribonuclease H-like superfamily/Ribonuclease H"/>
    <property type="match status" value="1"/>
</dbReference>
<name>A0A0E0CJ49_9ORYZ</name>
<dbReference type="AlphaFoldDB" id="A0A0E0CJ49"/>
<dbReference type="HOGENOM" id="CLU_000384_6_1_1"/>
<dbReference type="Proteomes" id="UP000008021">
    <property type="component" value="Chromosome 2"/>
</dbReference>
<dbReference type="GO" id="GO:0003676">
    <property type="term" value="F:nucleic acid binding"/>
    <property type="evidence" value="ECO:0007669"/>
    <property type="project" value="InterPro"/>
</dbReference>
<evidence type="ECO:0000259" key="1">
    <source>
        <dbReference type="PROSITE" id="PS50994"/>
    </source>
</evidence>
<dbReference type="Pfam" id="PF24626">
    <property type="entry name" value="SH3_Tf2-1"/>
    <property type="match status" value="1"/>
</dbReference>
<dbReference type="GO" id="GO:0015074">
    <property type="term" value="P:DNA integration"/>
    <property type="evidence" value="ECO:0007669"/>
    <property type="project" value="InterPro"/>
</dbReference>
<organism evidence="2">
    <name type="scientific">Oryza meridionalis</name>
    <dbReference type="NCBI Taxonomy" id="40149"/>
    <lineage>
        <taxon>Eukaryota</taxon>
        <taxon>Viridiplantae</taxon>
        <taxon>Streptophyta</taxon>
        <taxon>Embryophyta</taxon>
        <taxon>Tracheophyta</taxon>
        <taxon>Spermatophyta</taxon>
        <taxon>Magnoliopsida</taxon>
        <taxon>Liliopsida</taxon>
        <taxon>Poales</taxon>
        <taxon>Poaceae</taxon>
        <taxon>BOP clade</taxon>
        <taxon>Oryzoideae</taxon>
        <taxon>Oryzeae</taxon>
        <taxon>Oryzinae</taxon>
        <taxon>Oryza</taxon>
    </lineage>
</organism>
<dbReference type="InterPro" id="IPR036397">
    <property type="entry name" value="RNaseH_sf"/>
</dbReference>
<keyword evidence="3" id="KW-1185">Reference proteome</keyword>
<reference evidence="2" key="2">
    <citation type="submission" date="2018-05" db="EMBL/GenBank/DDBJ databases">
        <title>OmerRS3 (Oryza meridionalis Reference Sequence Version 3).</title>
        <authorList>
            <person name="Zhang J."/>
            <person name="Kudrna D."/>
            <person name="Lee S."/>
            <person name="Talag J."/>
            <person name="Welchert J."/>
            <person name="Wing R.A."/>
        </authorList>
    </citation>
    <scope>NUCLEOTIDE SEQUENCE [LARGE SCALE GENOMIC DNA]</scope>
    <source>
        <strain evidence="2">cv. OR44</strain>
    </source>
</reference>
<dbReference type="PROSITE" id="PS50994">
    <property type="entry name" value="INTEGRASE"/>
    <property type="match status" value="1"/>
</dbReference>
<dbReference type="Pfam" id="PF00665">
    <property type="entry name" value="rve"/>
    <property type="match status" value="1"/>
</dbReference>
<evidence type="ECO:0000313" key="3">
    <source>
        <dbReference type="Proteomes" id="UP000008021"/>
    </source>
</evidence>
<dbReference type="EnsemblPlants" id="OMERI02G13070.1">
    <property type="protein sequence ID" value="OMERI02G13070.1"/>
    <property type="gene ID" value="OMERI02G13070"/>
</dbReference>
<proteinExistence type="predicted"/>
<dbReference type="InterPro" id="IPR012337">
    <property type="entry name" value="RNaseH-like_sf"/>
</dbReference>